<keyword evidence="2" id="KW-0732">Signal</keyword>
<reference evidence="3 4" key="1">
    <citation type="submission" date="2019-05" db="EMBL/GenBank/DDBJ databases">
        <title>Sporisorium graminicola CBS 10092 draft sequencing and annotation.</title>
        <authorList>
            <person name="Solano-Gonzalez S."/>
            <person name="Caddick M.X."/>
            <person name="Darby A."/>
        </authorList>
    </citation>
    <scope>NUCLEOTIDE SEQUENCE [LARGE SCALE GENOMIC DNA]</scope>
    <source>
        <strain evidence="3 4">CBS 10092</strain>
    </source>
</reference>
<feature type="chain" id="PRO_5020561671" description="Enterotoxin" evidence="2">
    <location>
        <begin position="26"/>
        <end position="504"/>
    </location>
</feature>
<proteinExistence type="predicted"/>
<dbReference type="GeneID" id="40726266"/>
<evidence type="ECO:0000313" key="4">
    <source>
        <dbReference type="Proteomes" id="UP000306050"/>
    </source>
</evidence>
<dbReference type="OrthoDB" id="2551099at2759"/>
<dbReference type="KEGG" id="sgra:EX895_003371"/>
<gene>
    <name evidence="3" type="ORF">EX895_003371</name>
</gene>
<feature type="compositionally biased region" description="Polar residues" evidence="1">
    <location>
        <begin position="281"/>
        <end position="305"/>
    </location>
</feature>
<dbReference type="AlphaFoldDB" id="A0A4U7KTG6"/>
<name>A0A4U7KTG6_9BASI</name>
<dbReference type="EMBL" id="SRRM01000012">
    <property type="protein sequence ID" value="TKY87790.1"/>
    <property type="molecule type" value="Genomic_DNA"/>
</dbReference>
<accession>A0A4U7KTG6</accession>
<protein>
    <recommendedName>
        <fullName evidence="5">Enterotoxin</fullName>
    </recommendedName>
</protein>
<feature type="region of interest" description="Disordered" evidence="1">
    <location>
        <begin position="281"/>
        <end position="308"/>
    </location>
</feature>
<sequence length="504" mass="56508">MSKAIRPHCVAAVGLLLLLVGLVSAPFSPALDNFDWPDGVEEILLSRYPIPPTHRYTEEQADGFLANAMLHYTRLAERRTRENLREENIKTRNIVSAVFLPRHRLVTDGLERKLIHRTSSPSWFSLPLLVDGTFDAGGLGYLYERLPNGGLARSLDLIRFDRFKPRRLDGFWLPTAIIRPTYGNSIERGALRFTVVHQFATSLGLYVDSHLANPDSAPIVFDQALRAKQDIWLRKVSPNDRRLITKIWHKAVDSPLVLDSPFFSREERADWTWRRLNHARASTSAHGSPGQQGSESDQHVDASTFSDDDEDAGILQGVLISGNEDPSSLYMVPGPAHEFARAAPHGAAITPNERQPLPLDATQNEAPTTLNERRLWSQHSAGYGPRINYEPSAHYEPGTRYERWRSAENVGNTALGAGVSGATRLPAEEAGLVEHDFMNQHLGFVSNVPIRPRPLYPWENRPMQSPQQPQPNQAPSYLHSLHHDSNVDLDLSLTPSHRGVQRHT</sequence>
<organism evidence="3 4">
    <name type="scientific">Sporisorium graminicola</name>
    <dbReference type="NCBI Taxonomy" id="280036"/>
    <lineage>
        <taxon>Eukaryota</taxon>
        <taxon>Fungi</taxon>
        <taxon>Dikarya</taxon>
        <taxon>Basidiomycota</taxon>
        <taxon>Ustilaginomycotina</taxon>
        <taxon>Ustilaginomycetes</taxon>
        <taxon>Ustilaginales</taxon>
        <taxon>Ustilaginaceae</taxon>
        <taxon>Sporisorium</taxon>
    </lineage>
</organism>
<feature type="compositionally biased region" description="Low complexity" evidence="1">
    <location>
        <begin position="462"/>
        <end position="475"/>
    </location>
</feature>
<evidence type="ECO:0000313" key="3">
    <source>
        <dbReference type="EMBL" id="TKY87790.1"/>
    </source>
</evidence>
<feature type="signal peptide" evidence="2">
    <location>
        <begin position="1"/>
        <end position="25"/>
    </location>
</feature>
<evidence type="ECO:0008006" key="5">
    <source>
        <dbReference type="Google" id="ProtNLM"/>
    </source>
</evidence>
<comment type="caution">
    <text evidence="3">The sequence shown here is derived from an EMBL/GenBank/DDBJ whole genome shotgun (WGS) entry which is preliminary data.</text>
</comment>
<keyword evidence="4" id="KW-1185">Reference proteome</keyword>
<feature type="region of interest" description="Disordered" evidence="1">
    <location>
        <begin position="457"/>
        <end position="480"/>
    </location>
</feature>
<dbReference type="Proteomes" id="UP000306050">
    <property type="component" value="Chromosome SGRAM_20"/>
</dbReference>
<evidence type="ECO:0000256" key="1">
    <source>
        <dbReference type="SAM" id="MobiDB-lite"/>
    </source>
</evidence>
<dbReference type="RefSeq" id="XP_029739775.1">
    <property type="nucleotide sequence ID" value="XM_029883969.1"/>
</dbReference>
<evidence type="ECO:0000256" key="2">
    <source>
        <dbReference type="SAM" id="SignalP"/>
    </source>
</evidence>